<dbReference type="Pfam" id="PF03796">
    <property type="entry name" value="DnaB_C"/>
    <property type="match status" value="1"/>
</dbReference>
<dbReference type="Gene3D" id="3.40.50.300">
    <property type="entry name" value="P-loop containing nucleotide triphosphate hydrolases"/>
    <property type="match status" value="1"/>
</dbReference>
<protein>
    <submittedName>
        <fullName evidence="2">DnaB-like helicase C-terminal domain-containing protein</fullName>
    </submittedName>
</protein>
<feature type="domain" description="SF4 helicase" evidence="1">
    <location>
        <begin position="44"/>
        <end position="313"/>
    </location>
</feature>
<accession>A0ABY8SY38</accession>
<sequence>MANVFVPDDIDFALYEQETDAQQKVREAAVWVQELIDRIKNPARTPQAFMPWRKTMGLLQFRPGEVTLWGGANGNGKSLVTGQVALSLCGQGERVAIASFEMKPIKTLERMGRQWSGTNPAHPAYAGSELGLKALIDTYEQFKEWTGDKLWLYDQQGTVTAKQVCAVIRYAAKELKVTHFVVDSLMKCVAGEDDYNGQKLFVDELTAIARDHQIHIHLIHHIKKPASEDHKPNKYDMKGSGAVTDQVDNVVIVWRNKPKERKREEGLLTDEANFKEPDCLLICDKQRNGEWEGSIGLWFEKDSQQFVAALGDEPLTLYCPPEAY</sequence>
<keyword evidence="3" id="KW-1185">Reference proteome</keyword>
<dbReference type="RefSeq" id="WP_283488183.1">
    <property type="nucleotide sequence ID" value="NZ_CP125947.1"/>
</dbReference>
<dbReference type="InterPro" id="IPR027032">
    <property type="entry name" value="Twinkle-like"/>
</dbReference>
<dbReference type="EMBL" id="CP125947">
    <property type="protein sequence ID" value="WHS67136.1"/>
    <property type="molecule type" value="Genomic_DNA"/>
</dbReference>
<evidence type="ECO:0000259" key="1">
    <source>
        <dbReference type="PROSITE" id="PS51199"/>
    </source>
</evidence>
<name>A0ABY8SY38_9BURK</name>
<gene>
    <name evidence="2" type="ORF">QMY55_08470</name>
</gene>
<evidence type="ECO:0000313" key="3">
    <source>
        <dbReference type="Proteomes" id="UP001240697"/>
    </source>
</evidence>
<dbReference type="PANTHER" id="PTHR12873:SF6">
    <property type="entry name" value="TOPRIM DOMAIN-CONTAINING PROTEIN"/>
    <property type="match status" value="1"/>
</dbReference>
<dbReference type="PROSITE" id="PS51199">
    <property type="entry name" value="SF4_HELICASE"/>
    <property type="match status" value="1"/>
</dbReference>
<dbReference type="Proteomes" id="UP001240697">
    <property type="component" value="Chromosome"/>
</dbReference>
<dbReference type="SUPFAM" id="SSF52540">
    <property type="entry name" value="P-loop containing nucleoside triphosphate hydrolases"/>
    <property type="match status" value="1"/>
</dbReference>
<organism evidence="2 3">
    <name type="scientific">Comamonas resistens</name>
    <dbReference type="NCBI Taxonomy" id="3046670"/>
    <lineage>
        <taxon>Bacteria</taxon>
        <taxon>Pseudomonadati</taxon>
        <taxon>Pseudomonadota</taxon>
        <taxon>Betaproteobacteria</taxon>
        <taxon>Burkholderiales</taxon>
        <taxon>Comamonadaceae</taxon>
        <taxon>Comamonas</taxon>
    </lineage>
</organism>
<proteinExistence type="predicted"/>
<dbReference type="InterPro" id="IPR007694">
    <property type="entry name" value="DNA_helicase_DnaB-like_C"/>
</dbReference>
<evidence type="ECO:0000313" key="2">
    <source>
        <dbReference type="EMBL" id="WHS67136.1"/>
    </source>
</evidence>
<reference evidence="2 3" key="1">
    <citation type="submission" date="2023-05" db="EMBL/GenBank/DDBJ databases">
        <authorList>
            <person name="Yin Y."/>
            <person name="Lu Z."/>
        </authorList>
    </citation>
    <scope>NUCLEOTIDE SEQUENCE [LARGE SCALE GENOMIC DNA]</scope>
    <source>
        <strain evidence="2 3">ZM22</strain>
    </source>
</reference>
<dbReference type="PANTHER" id="PTHR12873">
    <property type="entry name" value="T7-LIKE MITOCHONDRIAL DNA HELICASE"/>
    <property type="match status" value="1"/>
</dbReference>
<dbReference type="InterPro" id="IPR027417">
    <property type="entry name" value="P-loop_NTPase"/>
</dbReference>